<keyword evidence="1" id="KW-0812">Transmembrane</keyword>
<feature type="domain" description="DUF6458" evidence="2">
    <location>
        <begin position="1"/>
        <end position="58"/>
    </location>
</feature>
<protein>
    <recommendedName>
        <fullName evidence="2">DUF6458 domain-containing protein</fullName>
    </recommendedName>
</protein>
<dbReference type="EMBL" id="JACHNU010000002">
    <property type="protein sequence ID" value="MBB4662591.1"/>
    <property type="molecule type" value="Genomic_DNA"/>
</dbReference>
<feature type="transmembrane region" description="Helical" evidence="1">
    <location>
        <begin position="31"/>
        <end position="52"/>
    </location>
</feature>
<gene>
    <name evidence="3" type="ORF">BDZ31_002177</name>
</gene>
<reference evidence="3 4" key="1">
    <citation type="submission" date="2020-08" db="EMBL/GenBank/DDBJ databases">
        <title>Genomic Encyclopedia of Archaeal and Bacterial Type Strains, Phase II (KMG-II): from individual species to whole genera.</title>
        <authorList>
            <person name="Goeker M."/>
        </authorList>
    </citation>
    <scope>NUCLEOTIDE SEQUENCE [LARGE SCALE GENOMIC DNA]</scope>
    <source>
        <strain evidence="3 4">DSM 23288</strain>
    </source>
</reference>
<accession>A0A840IEC5</accession>
<dbReference type="InterPro" id="IPR045597">
    <property type="entry name" value="DUF6458"/>
</dbReference>
<dbReference type="Pfam" id="PF20059">
    <property type="entry name" value="DUF6458"/>
    <property type="match status" value="1"/>
</dbReference>
<evidence type="ECO:0000313" key="4">
    <source>
        <dbReference type="Proteomes" id="UP000585272"/>
    </source>
</evidence>
<evidence type="ECO:0000259" key="2">
    <source>
        <dbReference type="Pfam" id="PF20059"/>
    </source>
</evidence>
<keyword evidence="1" id="KW-0472">Membrane</keyword>
<evidence type="ECO:0000313" key="3">
    <source>
        <dbReference type="EMBL" id="MBB4662591.1"/>
    </source>
</evidence>
<dbReference type="AlphaFoldDB" id="A0A840IEC5"/>
<dbReference type="Proteomes" id="UP000585272">
    <property type="component" value="Unassembled WGS sequence"/>
</dbReference>
<proteinExistence type="predicted"/>
<dbReference type="RefSeq" id="WP_183341880.1">
    <property type="nucleotide sequence ID" value="NZ_JACHNU010000002.1"/>
</dbReference>
<keyword evidence="1" id="KW-1133">Transmembrane helix</keyword>
<comment type="caution">
    <text evidence="3">The sequence shown here is derived from an EMBL/GenBank/DDBJ whole genome shotgun (WGS) entry which is preliminary data.</text>
</comment>
<organism evidence="3 4">
    <name type="scientific">Conexibacter arvalis</name>
    <dbReference type="NCBI Taxonomy" id="912552"/>
    <lineage>
        <taxon>Bacteria</taxon>
        <taxon>Bacillati</taxon>
        <taxon>Actinomycetota</taxon>
        <taxon>Thermoleophilia</taxon>
        <taxon>Solirubrobacterales</taxon>
        <taxon>Conexibacteraceae</taxon>
        <taxon>Conexibacter</taxon>
    </lineage>
</organism>
<sequence length="76" mass="7459">MSIGGSIFLIAVGAILKYAVTAQVAGVDIQTVGLILMIAGALALVISLAMIVMANRDRGAGPGGPTAPPPPPTAGY</sequence>
<evidence type="ECO:0000256" key="1">
    <source>
        <dbReference type="SAM" id="Phobius"/>
    </source>
</evidence>
<name>A0A840IEC5_9ACTN</name>
<keyword evidence="4" id="KW-1185">Reference proteome</keyword>